<sequence>LFLQRNFSYIQFQIYSINPKTLPIPMFYLLHKQNPHNVNILILFLSYTINTHHLNYLEWLNQYPKSSKDLQKHLYYQTHSNYHNAQPFKVQKSQLILLIPDFPFHFNYRILQKPPHFFPHYPLYLPHTPNHEKKQQTKPNQCSKPQSYHTIPTQKPNVLDYDKTFSPYYTFPSKNQTTNPLCLPKHLLFYTKSTIFLPKSYIKVIQYHFFSLRFPQNPQN</sequence>
<dbReference type="Proteomes" id="UP000008983">
    <property type="component" value="Unassembled WGS sequence"/>
</dbReference>
<feature type="non-terminal residue" evidence="2">
    <location>
        <position position="1"/>
    </location>
</feature>
<feature type="region of interest" description="Disordered" evidence="1">
    <location>
        <begin position="129"/>
        <end position="153"/>
    </location>
</feature>
<protein>
    <submittedName>
        <fullName evidence="2">Uncharacterized protein</fullName>
    </submittedName>
</protein>
<evidence type="ECO:0000313" key="2">
    <source>
        <dbReference type="EMBL" id="EGR30606.1"/>
    </source>
</evidence>
<proteinExistence type="predicted"/>
<reference evidence="2 3" key="1">
    <citation type="submission" date="2011-07" db="EMBL/GenBank/DDBJ databases">
        <authorList>
            <person name="Coyne R."/>
            <person name="Brami D."/>
            <person name="Johnson J."/>
            <person name="Hostetler J."/>
            <person name="Hannick L."/>
            <person name="Clark T."/>
            <person name="Cassidy-Hanley D."/>
            <person name="Inman J."/>
        </authorList>
    </citation>
    <scope>NUCLEOTIDE SEQUENCE [LARGE SCALE GENOMIC DNA]</scope>
    <source>
        <strain evidence="2 3">G5</strain>
    </source>
</reference>
<accession>G0QVZ9</accession>
<dbReference type="AlphaFoldDB" id="G0QVZ9"/>
<dbReference type="InParanoid" id="G0QVZ9"/>
<evidence type="ECO:0000256" key="1">
    <source>
        <dbReference type="SAM" id="MobiDB-lite"/>
    </source>
</evidence>
<keyword evidence="3" id="KW-1185">Reference proteome</keyword>
<dbReference type="GeneID" id="14906720"/>
<name>G0QVZ9_ICHMU</name>
<organism evidence="2 3">
    <name type="scientific">Ichthyophthirius multifiliis</name>
    <name type="common">White spot disease agent</name>
    <name type="synonym">Ich</name>
    <dbReference type="NCBI Taxonomy" id="5932"/>
    <lineage>
        <taxon>Eukaryota</taxon>
        <taxon>Sar</taxon>
        <taxon>Alveolata</taxon>
        <taxon>Ciliophora</taxon>
        <taxon>Intramacronucleata</taxon>
        <taxon>Oligohymenophorea</taxon>
        <taxon>Hymenostomatida</taxon>
        <taxon>Ophryoglenina</taxon>
        <taxon>Ichthyophthirius</taxon>
    </lineage>
</organism>
<feature type="compositionally biased region" description="Polar residues" evidence="1">
    <location>
        <begin position="137"/>
        <end position="153"/>
    </location>
</feature>
<evidence type="ECO:0000313" key="3">
    <source>
        <dbReference type="Proteomes" id="UP000008983"/>
    </source>
</evidence>
<dbReference type="EMBL" id="GL983971">
    <property type="protein sequence ID" value="EGR30606.1"/>
    <property type="molecule type" value="Genomic_DNA"/>
</dbReference>
<dbReference type="RefSeq" id="XP_004032193.1">
    <property type="nucleotide sequence ID" value="XM_004032145.1"/>
</dbReference>
<gene>
    <name evidence="2" type="ORF">IMG5_128050</name>
</gene>